<protein>
    <submittedName>
        <fullName evidence="2">Class I SAM-dependent methyltransferase</fullName>
    </submittedName>
</protein>
<keyword evidence="3" id="KW-1185">Reference proteome</keyword>
<reference evidence="2 3" key="1">
    <citation type="submission" date="2021-07" db="EMBL/GenBank/DDBJ databases">
        <title>Isolation and characterization of bacteria from a gold mining with a capacity of golden bioaccumulation.</title>
        <authorList>
            <person name="Yang X.J."/>
        </authorList>
    </citation>
    <scope>NUCLEOTIDE SEQUENCE [LARGE SCALE GENOMIC DNA]</scope>
    <source>
        <strain evidence="2 3">Au29</strain>
    </source>
</reference>
<name>A0ABX8TJJ2_9CAUL</name>
<dbReference type="Pfam" id="PF13847">
    <property type="entry name" value="Methyltransf_31"/>
    <property type="match status" value="1"/>
</dbReference>
<dbReference type="RefSeq" id="WP_219353815.1">
    <property type="nucleotide sequence ID" value="NZ_CP080034.1"/>
</dbReference>
<dbReference type="PANTHER" id="PTHR43861">
    <property type="entry name" value="TRANS-ACONITATE 2-METHYLTRANSFERASE-RELATED"/>
    <property type="match status" value="1"/>
</dbReference>
<dbReference type="EMBL" id="CP080034">
    <property type="protein sequence ID" value="QYC11179.1"/>
    <property type="molecule type" value="Genomic_DNA"/>
</dbReference>
<dbReference type="GO" id="GO:0032259">
    <property type="term" value="P:methylation"/>
    <property type="evidence" value="ECO:0007669"/>
    <property type="project" value="UniProtKB-KW"/>
</dbReference>
<dbReference type="CDD" id="cd02440">
    <property type="entry name" value="AdoMet_MTases"/>
    <property type="match status" value="1"/>
</dbReference>
<organism evidence="2 3">
    <name type="scientific">Brevundimonas nasdae</name>
    <dbReference type="NCBI Taxonomy" id="172043"/>
    <lineage>
        <taxon>Bacteria</taxon>
        <taxon>Pseudomonadati</taxon>
        <taxon>Pseudomonadota</taxon>
        <taxon>Alphaproteobacteria</taxon>
        <taxon>Caulobacterales</taxon>
        <taxon>Caulobacteraceae</taxon>
        <taxon>Brevundimonas</taxon>
    </lineage>
</organism>
<dbReference type="GeneID" id="94374414"/>
<evidence type="ECO:0000313" key="2">
    <source>
        <dbReference type="EMBL" id="QYC11179.1"/>
    </source>
</evidence>
<keyword evidence="2" id="KW-0489">Methyltransferase</keyword>
<gene>
    <name evidence="2" type="ORF">KWG56_03990</name>
</gene>
<sequence length="565" mass="60471">MGETIQRNQAADALVATAERALAAGDLNGAFAAYKACLAQHRDHPGAVAGMGLFLARHGEAATATQLLSRAMELADADLRARVAPALAGLLAELSPRAWHRQLDADLNACFAATTVEPQGLARVTAETLLLKQGGFDGSAAALEAMGGDPLWLAFLSRCVNVSAEMEARLNAVRAALLAVEDMEGETLGALVCALGLSGFASEYAARTPSGAPSGTSDAVGLIASMFRPLTVIEATALGQDGPMQAQLVLRTVTEPERERTLRETLPTLTPEGEDAVSVAVREQYEANPYPRWSAPPAPSLRALRDAVFALPGLDRRAFGEQAERLLVAGCGTGFEPIDLARMDRSLNIMAMDLSRASLAHGARVADELGLTNVRFVQGDILALDLVEERFDIVTSTGVIHHMARPQDGLAKLAGVTRPGGVIRLGLYSERARALVRLAHDVIAERGWRATDEDIRAFRAHVLALPDGEPLAALKQSADFYSLSGCRDLVFHVQEHRYTPPQLAELVEGAGLRLVGFEAPPEAIGRFREMFGAADPLDLNLWDRVEAQHPTLFAGMYHLWAQKPV</sequence>
<feature type="domain" description="Methyltransferase" evidence="1">
    <location>
        <begin position="325"/>
        <end position="429"/>
    </location>
</feature>
<dbReference type="Proteomes" id="UP000824334">
    <property type="component" value="Chromosome"/>
</dbReference>
<keyword evidence="2" id="KW-0808">Transferase</keyword>
<evidence type="ECO:0000313" key="3">
    <source>
        <dbReference type="Proteomes" id="UP000824334"/>
    </source>
</evidence>
<proteinExistence type="predicted"/>
<dbReference type="InterPro" id="IPR025714">
    <property type="entry name" value="Methyltranfer_dom"/>
</dbReference>
<accession>A0ABX8TJJ2</accession>
<evidence type="ECO:0000259" key="1">
    <source>
        <dbReference type="Pfam" id="PF13847"/>
    </source>
</evidence>
<dbReference type="GO" id="GO:0008168">
    <property type="term" value="F:methyltransferase activity"/>
    <property type="evidence" value="ECO:0007669"/>
    <property type="project" value="UniProtKB-KW"/>
</dbReference>